<dbReference type="Gene3D" id="2.130.10.10">
    <property type="entry name" value="YVTN repeat-like/Quinoprotein amine dehydrogenase"/>
    <property type="match status" value="1"/>
</dbReference>
<keyword evidence="4 9" id="KW-0732">Signal</keyword>
<keyword evidence="7" id="KW-0560">Oxidoreductase</keyword>
<evidence type="ECO:0000256" key="4">
    <source>
        <dbReference type="ARBA" id="ARBA00022729"/>
    </source>
</evidence>
<keyword evidence="11" id="KW-1185">Reference proteome</keyword>
<dbReference type="EMBL" id="SLWY01000001">
    <property type="protein sequence ID" value="TCO83825.1"/>
    <property type="molecule type" value="Genomic_DNA"/>
</dbReference>
<organism evidence="10 11">
    <name type="scientific">Plasticicumulans lactativorans</name>
    <dbReference type="NCBI Taxonomy" id="1133106"/>
    <lineage>
        <taxon>Bacteria</taxon>
        <taxon>Pseudomonadati</taxon>
        <taxon>Pseudomonadota</taxon>
        <taxon>Gammaproteobacteria</taxon>
        <taxon>Candidatus Competibacteraceae</taxon>
        <taxon>Plasticicumulans</taxon>
    </lineage>
</organism>
<reference evidence="10 11" key="1">
    <citation type="submission" date="2019-03" db="EMBL/GenBank/DDBJ databases">
        <title>Genomic Encyclopedia of Type Strains, Phase IV (KMG-IV): sequencing the most valuable type-strain genomes for metagenomic binning, comparative biology and taxonomic classification.</title>
        <authorList>
            <person name="Goeker M."/>
        </authorList>
    </citation>
    <scope>NUCLEOTIDE SEQUENCE [LARGE SCALE GENOMIC DNA]</scope>
    <source>
        <strain evidence="10 11">DSM 25287</strain>
    </source>
</reference>
<evidence type="ECO:0000256" key="6">
    <source>
        <dbReference type="ARBA" id="ARBA00022982"/>
    </source>
</evidence>
<dbReference type="OrthoDB" id="185182at2"/>
<dbReference type="Pfam" id="PF06433">
    <property type="entry name" value="Me-amine-dh_H"/>
    <property type="match status" value="1"/>
</dbReference>
<evidence type="ECO:0000256" key="1">
    <source>
        <dbReference type="ARBA" id="ARBA00004418"/>
    </source>
</evidence>
<proteinExistence type="inferred from homology"/>
<protein>
    <submittedName>
        <fullName evidence="10">Methylamine dehydrogenase heavy chain</fullName>
    </submittedName>
</protein>
<evidence type="ECO:0000256" key="7">
    <source>
        <dbReference type="ARBA" id="ARBA00023002"/>
    </source>
</evidence>
<evidence type="ECO:0000256" key="2">
    <source>
        <dbReference type="ARBA" id="ARBA00010548"/>
    </source>
</evidence>
<keyword evidence="6" id="KW-0249">Electron transport</keyword>
<feature type="disulfide bond" evidence="8">
    <location>
        <begin position="178"/>
        <end position="193"/>
    </location>
</feature>
<keyword evidence="5" id="KW-0574">Periplasm</keyword>
<sequence length="379" mass="41062">MSSIRIGPAAVLAGALVAGSAYADLPHDEIGQAKLPFPPEPHRAYIVDMEFDTMVATRVSVVDADSLRMLGMISTGGAAPATLSHDGRTVFTADLFYSRYTRGTRTDVLTAWDTSTLEPAWEVEIPPKRASTIVQRYGLTVSDDDRFVYVFNLTPATSVTVVDVQARKVAGEVALPGCILNYPAGKRRFASMCGDGSLLLVTLDDAGQEVARDKVKLFDPDHKPLIERGIANAGTYHFVTLDGVVQGVDLGGDKPRVLEPWSLLTDAERKAGWAPGGWQLLAIAPKLGRLYVLMHPEHQPHMWEDPSTQVWIYDLATHQKLGTLESPNPIWTLHATGDDKPLLLGGNIEGGLEVFDLTTGKHLGTKPKAAKTAVQILSH</sequence>
<evidence type="ECO:0000256" key="8">
    <source>
        <dbReference type="PIRSR" id="PIRSR609451-50"/>
    </source>
</evidence>
<dbReference type="AlphaFoldDB" id="A0A4V2SDJ7"/>
<comment type="subcellular location">
    <subcellularLocation>
        <location evidence="1">Periplasm</location>
    </subcellularLocation>
</comment>
<dbReference type="InterPro" id="IPR015943">
    <property type="entry name" value="WD40/YVTN_repeat-like_dom_sf"/>
</dbReference>
<keyword evidence="8" id="KW-1015">Disulfide bond</keyword>
<dbReference type="SUPFAM" id="SSF50969">
    <property type="entry name" value="YVTN repeat-like/Quinoprotein amine dehydrogenase"/>
    <property type="match status" value="1"/>
</dbReference>
<gene>
    <name evidence="10" type="ORF">EV699_101209</name>
</gene>
<feature type="signal peptide" evidence="9">
    <location>
        <begin position="1"/>
        <end position="23"/>
    </location>
</feature>
<dbReference type="Proteomes" id="UP000295765">
    <property type="component" value="Unassembled WGS sequence"/>
</dbReference>
<dbReference type="GO" id="GO:0030058">
    <property type="term" value="F:aliphatic amine dehydrogenase activity"/>
    <property type="evidence" value="ECO:0007669"/>
    <property type="project" value="InterPro"/>
</dbReference>
<dbReference type="GO" id="GO:0042597">
    <property type="term" value="C:periplasmic space"/>
    <property type="evidence" value="ECO:0007669"/>
    <property type="project" value="UniProtKB-SubCell"/>
</dbReference>
<name>A0A4V2SDJ7_9GAMM</name>
<accession>A0A4V2SDJ7</accession>
<dbReference type="InterPro" id="IPR011044">
    <property type="entry name" value="Quino_amine_DH_bsu"/>
</dbReference>
<evidence type="ECO:0000256" key="3">
    <source>
        <dbReference type="ARBA" id="ARBA00022448"/>
    </source>
</evidence>
<comment type="caution">
    <text evidence="10">The sequence shown here is derived from an EMBL/GenBank/DDBJ whole genome shotgun (WGS) entry which is preliminary data.</text>
</comment>
<feature type="chain" id="PRO_5020309558" evidence="9">
    <location>
        <begin position="24"/>
        <end position="379"/>
    </location>
</feature>
<evidence type="ECO:0000256" key="5">
    <source>
        <dbReference type="ARBA" id="ARBA00022764"/>
    </source>
</evidence>
<keyword evidence="3" id="KW-0813">Transport</keyword>
<evidence type="ECO:0000313" key="11">
    <source>
        <dbReference type="Proteomes" id="UP000295765"/>
    </source>
</evidence>
<comment type="similarity">
    <text evidence="2">Belongs to the aromatic amine dehydrogenase heavy chain family.</text>
</comment>
<evidence type="ECO:0000313" key="10">
    <source>
        <dbReference type="EMBL" id="TCO83825.1"/>
    </source>
</evidence>
<dbReference type="RefSeq" id="WP_132538089.1">
    <property type="nucleotide sequence ID" value="NZ_SLWY01000001.1"/>
</dbReference>
<evidence type="ECO:0000256" key="9">
    <source>
        <dbReference type="SAM" id="SignalP"/>
    </source>
</evidence>
<dbReference type="InterPro" id="IPR009451">
    <property type="entry name" value="Metamine_DH_Hvc"/>
</dbReference>